<dbReference type="InterPro" id="IPR013783">
    <property type="entry name" value="Ig-like_fold"/>
</dbReference>
<dbReference type="Gene3D" id="2.60.40.2810">
    <property type="match status" value="2"/>
</dbReference>
<keyword evidence="4" id="KW-1185">Reference proteome</keyword>
<evidence type="ECO:0000256" key="1">
    <source>
        <dbReference type="SAM" id="MobiDB-lite"/>
    </source>
</evidence>
<feature type="region of interest" description="Disordered" evidence="1">
    <location>
        <begin position="818"/>
        <end position="838"/>
    </location>
</feature>
<name>A0ABS5DWG7_9BURK</name>
<dbReference type="InterPro" id="IPR044016">
    <property type="entry name" value="Big_13"/>
</dbReference>
<reference evidence="3 4" key="1">
    <citation type="submission" date="2021-04" db="EMBL/GenBank/DDBJ databases">
        <title>The genome sequence of type strain Ideonella paludis KCTC 32238.</title>
        <authorList>
            <person name="Liu Y."/>
        </authorList>
    </citation>
    <scope>NUCLEOTIDE SEQUENCE [LARGE SCALE GENOMIC DNA]</scope>
    <source>
        <strain evidence="3 4">KCTC 32238</strain>
    </source>
</reference>
<dbReference type="Gene3D" id="2.60.40.10">
    <property type="entry name" value="Immunoglobulins"/>
    <property type="match status" value="2"/>
</dbReference>
<dbReference type="NCBIfam" id="NF012211">
    <property type="entry name" value="tand_rpt_95"/>
    <property type="match status" value="3"/>
</dbReference>
<proteinExistence type="predicted"/>
<sequence length="1092" mass="116866">MVVPRVNDEYVTVITGTTVFGTLAMLLANDVDPEGGLLEVVQIGSTTHGTLSQDPAGILIYTPAPGYTGTDEFTYLVRDERGQLSQGTVHLTIVAAADAPVVQDELVSVVAGTPVSGHENDLLANDVDPLDGPLKIVSIGEAQHGALTRDTSGQLTYVAAKDFVGQEVIRYTVENAQGLRTEGKLIINVTAPVNSAPVVQDEWITIEAGTTVTGTVDQLLANDMDPDGDPLKLELGSVSGSGDLTQLDDGRIQFTAPSPFFFSNETSFSYTVSDSKGGSASARVYIRIVDSTNTAPTVQDDVLHVYTGQTVRAYVLQNDSDVNEDRFVIADVSRPSIGTAINGSSIAGFNGLWVDYYAPTTTVERTITGFNYTVTDLRGGTSEAWCQVIIDPRPANPIALLAISDTGSSDQDGITANQRPKLQLPADAAIQDGLALIVNGVPVGFSWVDRSQRILQVDQPLPEGECQIAYGYPRDLVGAPVIISPTLTLYIDAVAEPPTQSPTLLPEFDDGGQGSVLIIGQSARPVFDIGRLGPDETARLYVDGKLVASSYDAATGQVQMDQAFGSNLPNQACQDHQVAWTRVNQHGVESTLSGSTVVGVVASWLPDRLDLLDRDDSGISNIDGLTRVSTPRFFVGHPELPQGYSLSLMVDGQVVASQWDAASGLIQASNPLSDGEHQIMVGAVSGNDFMPMIYSQRLTIDTKDPVQFPLDPLRLDAASDLGYQGDNLTCINAPAMFHPELIVNGWGHTRDYASAQLLVDGVAVASLWDKQKGTLTPVNPLNDGRHTFNFYVSDAAGNNGPKARGDLDVTIDTRVPDLPPLKPDLTASDDRGPQSWIAHTADGSSERTFWSDDITNEMWPEFKVTYSPDTVAELLIDGKRVESTITRTGYDSYISSRDPLQEGWHDVAVRYRSTSGALSEASESLRILIDITRPDAPVSAPALRAIDDDGVRSDDGITSIKQPEFVFASPPADHFVALWIDGGPVASQLSVDGRTVKPNQELSLGQHEVAISYFDLAGNESARSKAVSISIVEPLALNDLLQDTSLFGQADTSTQLDTGATQSQSSQELLSFSAADRVHLWRGVEDAVWLAA</sequence>
<dbReference type="EMBL" id="JAGQDG010000003">
    <property type="protein sequence ID" value="MBQ0935429.1"/>
    <property type="molecule type" value="Genomic_DNA"/>
</dbReference>
<dbReference type="Proteomes" id="UP000672097">
    <property type="component" value="Unassembled WGS sequence"/>
</dbReference>
<gene>
    <name evidence="3" type="ORF">KAK11_08830</name>
</gene>
<evidence type="ECO:0000313" key="4">
    <source>
        <dbReference type="Proteomes" id="UP000672097"/>
    </source>
</evidence>
<comment type="caution">
    <text evidence="3">The sequence shown here is derived from an EMBL/GenBank/DDBJ whole genome shotgun (WGS) entry which is preliminary data.</text>
</comment>
<evidence type="ECO:0000313" key="3">
    <source>
        <dbReference type="EMBL" id="MBQ0935429.1"/>
    </source>
</evidence>
<dbReference type="Pfam" id="PF17963">
    <property type="entry name" value="Big_9"/>
    <property type="match status" value="4"/>
</dbReference>
<protein>
    <submittedName>
        <fullName evidence="3">Tandem-95 repeat protein</fullName>
    </submittedName>
</protein>
<organism evidence="3 4">
    <name type="scientific">Ideonella paludis</name>
    <dbReference type="NCBI Taxonomy" id="1233411"/>
    <lineage>
        <taxon>Bacteria</taxon>
        <taxon>Pseudomonadati</taxon>
        <taxon>Pseudomonadota</taxon>
        <taxon>Betaproteobacteria</taxon>
        <taxon>Burkholderiales</taxon>
        <taxon>Sphaerotilaceae</taxon>
        <taxon>Ideonella</taxon>
    </lineage>
</organism>
<feature type="domain" description="Bacterial Ig-like" evidence="2">
    <location>
        <begin position="939"/>
        <end position="1027"/>
    </location>
</feature>
<feature type="domain" description="Bacterial Ig-like" evidence="2">
    <location>
        <begin position="714"/>
        <end position="813"/>
    </location>
</feature>
<evidence type="ECO:0000259" key="2">
    <source>
        <dbReference type="Pfam" id="PF19077"/>
    </source>
</evidence>
<accession>A0ABS5DWG7</accession>
<dbReference type="Pfam" id="PF19077">
    <property type="entry name" value="Big_13"/>
    <property type="match status" value="2"/>
</dbReference>